<dbReference type="Pfam" id="PF00059">
    <property type="entry name" value="Lectin_C"/>
    <property type="match status" value="1"/>
</dbReference>
<gene>
    <name evidence="2" type="ORF">HOLleu_13153</name>
</gene>
<dbReference type="InterPro" id="IPR001304">
    <property type="entry name" value="C-type_lectin-like"/>
</dbReference>
<keyword evidence="3" id="KW-1185">Reference proteome</keyword>
<dbReference type="CDD" id="cd00037">
    <property type="entry name" value="CLECT"/>
    <property type="match status" value="1"/>
</dbReference>
<feature type="domain" description="C-type lectin" evidence="1">
    <location>
        <begin position="10"/>
        <end position="94"/>
    </location>
</feature>
<evidence type="ECO:0000313" key="3">
    <source>
        <dbReference type="Proteomes" id="UP001152320"/>
    </source>
</evidence>
<dbReference type="InterPro" id="IPR016187">
    <property type="entry name" value="CTDL_fold"/>
</dbReference>
<dbReference type="EMBL" id="JAIZAY010000005">
    <property type="protein sequence ID" value="KAJ8042160.1"/>
    <property type="molecule type" value="Genomic_DNA"/>
</dbReference>
<dbReference type="AlphaFoldDB" id="A0A9Q1CC09"/>
<proteinExistence type="predicted"/>
<comment type="caution">
    <text evidence="2">The sequence shown here is derived from an EMBL/GenBank/DDBJ whole genome shotgun (WGS) entry which is preliminary data.</text>
</comment>
<evidence type="ECO:0000313" key="2">
    <source>
        <dbReference type="EMBL" id="KAJ8042160.1"/>
    </source>
</evidence>
<sequence>MCYKRLEDPLAFDDARAACQADGADLASASTPAKNTIVSGLASGQRCWVGAIVEAGLGGCPMDPHQGFVLSLPYQVIVNWKQIGHRQQKDECAHQNRVHPMPFPPTPIPTSLLNTPF</sequence>
<dbReference type="Proteomes" id="UP001152320">
    <property type="component" value="Chromosome 5"/>
</dbReference>
<reference evidence="2" key="1">
    <citation type="submission" date="2021-10" db="EMBL/GenBank/DDBJ databases">
        <title>Tropical sea cucumber genome reveals ecological adaptation and Cuvierian tubules defense mechanism.</title>
        <authorList>
            <person name="Chen T."/>
        </authorList>
    </citation>
    <scope>NUCLEOTIDE SEQUENCE</scope>
    <source>
        <strain evidence="2">Nanhai2018</strain>
        <tissue evidence="2">Muscle</tissue>
    </source>
</reference>
<dbReference type="InterPro" id="IPR016186">
    <property type="entry name" value="C-type_lectin-like/link_sf"/>
</dbReference>
<dbReference type="SUPFAM" id="SSF56436">
    <property type="entry name" value="C-type lectin-like"/>
    <property type="match status" value="1"/>
</dbReference>
<organism evidence="2 3">
    <name type="scientific">Holothuria leucospilota</name>
    <name type="common">Black long sea cucumber</name>
    <name type="synonym">Mertensiothuria leucospilota</name>
    <dbReference type="NCBI Taxonomy" id="206669"/>
    <lineage>
        <taxon>Eukaryota</taxon>
        <taxon>Metazoa</taxon>
        <taxon>Echinodermata</taxon>
        <taxon>Eleutherozoa</taxon>
        <taxon>Echinozoa</taxon>
        <taxon>Holothuroidea</taxon>
        <taxon>Aspidochirotacea</taxon>
        <taxon>Aspidochirotida</taxon>
        <taxon>Holothuriidae</taxon>
        <taxon>Holothuria</taxon>
    </lineage>
</organism>
<dbReference type="Gene3D" id="3.10.100.10">
    <property type="entry name" value="Mannose-Binding Protein A, subunit A"/>
    <property type="match status" value="1"/>
</dbReference>
<accession>A0A9Q1CC09</accession>
<evidence type="ECO:0000259" key="1">
    <source>
        <dbReference type="Pfam" id="PF00059"/>
    </source>
</evidence>
<protein>
    <recommendedName>
        <fullName evidence="1">C-type lectin domain-containing protein</fullName>
    </recommendedName>
</protein>
<name>A0A9Q1CC09_HOLLE</name>